<evidence type="ECO:0000256" key="1">
    <source>
        <dbReference type="ARBA" id="ARBA00004571"/>
    </source>
</evidence>
<evidence type="ECO:0000256" key="8">
    <source>
        <dbReference type="ARBA" id="ARBA00023004"/>
    </source>
</evidence>
<keyword evidence="6 14" id="KW-0812">Transmembrane</keyword>
<feature type="domain" description="TonB-dependent receptor-like beta-barrel" evidence="16">
    <location>
        <begin position="243"/>
        <end position="688"/>
    </location>
</feature>
<protein>
    <submittedName>
        <fullName evidence="18">TonB-dependent siderophore receptor</fullName>
    </submittedName>
</protein>
<keyword evidence="11 14" id="KW-0472">Membrane</keyword>
<dbReference type="InterPro" id="IPR010105">
    <property type="entry name" value="TonB_sidphr_rcpt"/>
</dbReference>
<dbReference type="Pfam" id="PF00593">
    <property type="entry name" value="TonB_dep_Rec_b-barrel"/>
    <property type="match status" value="1"/>
</dbReference>
<dbReference type="InterPro" id="IPR037066">
    <property type="entry name" value="Plug_dom_sf"/>
</dbReference>
<dbReference type="EMBL" id="JACTNG010000011">
    <property type="protein sequence ID" value="MBO1080988.1"/>
    <property type="molecule type" value="Genomic_DNA"/>
</dbReference>
<evidence type="ECO:0000256" key="7">
    <source>
        <dbReference type="ARBA" id="ARBA00022729"/>
    </source>
</evidence>
<evidence type="ECO:0000256" key="9">
    <source>
        <dbReference type="ARBA" id="ARBA00023065"/>
    </source>
</evidence>
<dbReference type="Proteomes" id="UP001518989">
    <property type="component" value="Unassembled WGS sequence"/>
</dbReference>
<comment type="caution">
    <text evidence="18">The sequence shown here is derived from an EMBL/GenBank/DDBJ whole genome shotgun (WGS) entry which is preliminary data.</text>
</comment>
<accession>A0ABS3KWH7</accession>
<evidence type="ECO:0000256" key="3">
    <source>
        <dbReference type="ARBA" id="ARBA00022448"/>
    </source>
</evidence>
<evidence type="ECO:0000256" key="14">
    <source>
        <dbReference type="PROSITE-ProRule" id="PRU01360"/>
    </source>
</evidence>
<evidence type="ECO:0000259" key="17">
    <source>
        <dbReference type="Pfam" id="PF07715"/>
    </source>
</evidence>
<dbReference type="InterPro" id="IPR039426">
    <property type="entry name" value="TonB-dep_rcpt-like"/>
</dbReference>
<comment type="subcellular location">
    <subcellularLocation>
        <location evidence="1 14">Cell outer membrane</location>
        <topology evidence="1 14">Multi-pass membrane protein</topology>
    </subcellularLocation>
</comment>
<keyword evidence="10 15" id="KW-0798">TonB box</keyword>
<keyword evidence="8" id="KW-0408">Iron</keyword>
<evidence type="ECO:0000256" key="6">
    <source>
        <dbReference type="ARBA" id="ARBA00022692"/>
    </source>
</evidence>
<dbReference type="InterPro" id="IPR012910">
    <property type="entry name" value="Plug_dom"/>
</dbReference>
<dbReference type="InterPro" id="IPR036942">
    <property type="entry name" value="Beta-barrel_TonB_sf"/>
</dbReference>
<evidence type="ECO:0000256" key="2">
    <source>
        <dbReference type="ARBA" id="ARBA00009810"/>
    </source>
</evidence>
<comment type="similarity">
    <text evidence="2 14 15">Belongs to the TonB-dependent receptor family.</text>
</comment>
<keyword evidence="5" id="KW-0410">Iron transport</keyword>
<dbReference type="PANTHER" id="PTHR32552">
    <property type="entry name" value="FERRICHROME IRON RECEPTOR-RELATED"/>
    <property type="match status" value="1"/>
</dbReference>
<sequence>MALATTALTGLVLGGAAARAQEAGTPLLLPQINVQATAWRAWEPVEGYVAPVTTTGTKTDTPLIETPQSVGVVTRDQIDDQAATTVSQALRYTAGVLPEVRPTGRYDSVFVRGFGGQGAGAAYVNFLDGLRQQRGISYAVPNVDPWLLERIEVLRGPASVLYGQTGSGGIVNLVSRRPTAVPVHEIRLEAGTDGLLQTAFDFGGPVTEDGTFLYRLTGIGRIAQTQYDYNEEQRIAVAPALTWKPSDDTTLTVLGNYQYEPEGGFYNFAPAVGTVLPNRFGRLPSSFFSGDPNYNLFQRRQASIGYQFEHRFDDTWTVRQNFRYQHIDAEFQAVSGRALMANQRTLSRSIVHAIEHADTLALDNQAQASFSTGGLDHTLLLGVDWARSSAKRRLGNGTAGVSSLDIFAPVYFQNFAEPALATTGQIQDQLGFYAQDQVALGKLRLTLGLRQDFASSETNTRATGRNASQEDSAFTWRAGALYLFDNGLAPYASYSTSFLPNAGTTSPARGGNPFDPTTGEQYEAGLKFQPNGSNSYIQAALFHITQQDVLTPDPAATAFSIQTGEIRSRGFELEGRASLSDNLSLIAAYAYTDAEVTSSTVAGVTGKRVPQVPEHSGSAWADYRFRDGPLSGLGLGAGIRYVGATQGNDTNSFRVPAFTLYDAAVRYDLGALREDLKGAEVTLNVSNLFDKNYVSSCSSTDACYFGNRRVVLAGLRLKW</sequence>
<dbReference type="SUPFAM" id="SSF56935">
    <property type="entry name" value="Porins"/>
    <property type="match status" value="1"/>
</dbReference>
<evidence type="ECO:0000313" key="18">
    <source>
        <dbReference type="EMBL" id="MBO1080988.1"/>
    </source>
</evidence>
<keyword evidence="4 14" id="KW-1134">Transmembrane beta strand</keyword>
<evidence type="ECO:0000256" key="13">
    <source>
        <dbReference type="ARBA" id="ARBA00023237"/>
    </source>
</evidence>
<dbReference type="Gene3D" id="2.170.130.10">
    <property type="entry name" value="TonB-dependent receptor, plug domain"/>
    <property type="match status" value="1"/>
</dbReference>
<feature type="domain" description="TonB-dependent receptor plug" evidence="17">
    <location>
        <begin position="63"/>
        <end position="170"/>
    </location>
</feature>
<dbReference type="RefSeq" id="WP_207419157.1">
    <property type="nucleotide sequence ID" value="NZ_CP061177.1"/>
</dbReference>
<evidence type="ECO:0000256" key="12">
    <source>
        <dbReference type="ARBA" id="ARBA00023170"/>
    </source>
</evidence>
<keyword evidence="12 18" id="KW-0675">Receptor</keyword>
<evidence type="ECO:0000256" key="11">
    <source>
        <dbReference type="ARBA" id="ARBA00023136"/>
    </source>
</evidence>
<keyword evidence="19" id="KW-1185">Reference proteome</keyword>
<evidence type="ECO:0000259" key="16">
    <source>
        <dbReference type="Pfam" id="PF00593"/>
    </source>
</evidence>
<evidence type="ECO:0000313" key="19">
    <source>
        <dbReference type="Proteomes" id="UP001518989"/>
    </source>
</evidence>
<evidence type="ECO:0000256" key="10">
    <source>
        <dbReference type="ARBA" id="ARBA00023077"/>
    </source>
</evidence>
<reference evidence="18 19" key="1">
    <citation type="submission" date="2020-09" db="EMBL/GenBank/DDBJ databases">
        <title>Roseomonas.</title>
        <authorList>
            <person name="Zhu W."/>
        </authorList>
    </citation>
    <scope>NUCLEOTIDE SEQUENCE [LARGE SCALE GENOMIC DNA]</scope>
    <source>
        <strain evidence="18 19">573</strain>
    </source>
</reference>
<keyword evidence="7" id="KW-0732">Signal</keyword>
<keyword evidence="3 14" id="KW-0813">Transport</keyword>
<dbReference type="PANTHER" id="PTHR32552:SF68">
    <property type="entry name" value="FERRICHROME OUTER MEMBRANE TRANSPORTER_PHAGE RECEPTOR"/>
    <property type="match status" value="1"/>
</dbReference>
<keyword evidence="13 14" id="KW-0998">Cell outer membrane</keyword>
<evidence type="ECO:0000256" key="15">
    <source>
        <dbReference type="RuleBase" id="RU003357"/>
    </source>
</evidence>
<dbReference type="Pfam" id="PF07715">
    <property type="entry name" value="Plug"/>
    <property type="match status" value="1"/>
</dbReference>
<dbReference type="CDD" id="cd01347">
    <property type="entry name" value="ligand_gated_channel"/>
    <property type="match status" value="1"/>
</dbReference>
<organism evidence="18 19">
    <name type="scientific">Roseomonas haemaphysalidis</name>
    <dbReference type="NCBI Taxonomy" id="2768162"/>
    <lineage>
        <taxon>Bacteria</taxon>
        <taxon>Pseudomonadati</taxon>
        <taxon>Pseudomonadota</taxon>
        <taxon>Alphaproteobacteria</taxon>
        <taxon>Acetobacterales</taxon>
        <taxon>Roseomonadaceae</taxon>
        <taxon>Roseomonas</taxon>
    </lineage>
</organism>
<dbReference type="Gene3D" id="2.40.170.20">
    <property type="entry name" value="TonB-dependent receptor, beta-barrel domain"/>
    <property type="match status" value="1"/>
</dbReference>
<proteinExistence type="inferred from homology"/>
<keyword evidence="9" id="KW-0406">Ion transport</keyword>
<evidence type="ECO:0000256" key="5">
    <source>
        <dbReference type="ARBA" id="ARBA00022496"/>
    </source>
</evidence>
<dbReference type="PROSITE" id="PS52016">
    <property type="entry name" value="TONB_DEPENDENT_REC_3"/>
    <property type="match status" value="1"/>
</dbReference>
<name>A0ABS3KWH7_9PROT</name>
<dbReference type="NCBIfam" id="TIGR01783">
    <property type="entry name" value="TonB-siderophor"/>
    <property type="match status" value="1"/>
</dbReference>
<evidence type="ECO:0000256" key="4">
    <source>
        <dbReference type="ARBA" id="ARBA00022452"/>
    </source>
</evidence>
<dbReference type="InterPro" id="IPR000531">
    <property type="entry name" value="Beta-barrel_TonB"/>
</dbReference>
<gene>
    <name evidence="18" type="ORF">IAI61_18250</name>
</gene>